<dbReference type="Proteomes" id="UP001172788">
    <property type="component" value="Unassembled WGS sequence"/>
</dbReference>
<protein>
    <submittedName>
        <fullName evidence="2">Uncharacterized protein</fullName>
    </submittedName>
</protein>
<organism evidence="2 5">
    <name type="scientific">Pandoraea cepalis</name>
    <dbReference type="NCBI Taxonomy" id="2508294"/>
    <lineage>
        <taxon>Bacteria</taxon>
        <taxon>Pseudomonadati</taxon>
        <taxon>Pseudomonadota</taxon>
        <taxon>Betaproteobacteria</taxon>
        <taxon>Burkholderiales</taxon>
        <taxon>Burkholderiaceae</taxon>
        <taxon>Pandoraea</taxon>
    </lineage>
</organism>
<dbReference type="EMBL" id="QAIC01000037">
    <property type="protein sequence ID" value="MDN4573806.1"/>
    <property type="molecule type" value="Genomic_DNA"/>
</dbReference>
<gene>
    <name evidence="2" type="ORF">DBA34_11115</name>
    <name evidence="3" type="ORF">DBB29_09495</name>
</gene>
<dbReference type="AlphaFoldDB" id="A0AAW7MMK2"/>
<reference evidence="2" key="1">
    <citation type="submission" date="2018-04" db="EMBL/GenBank/DDBJ databases">
        <authorList>
            <person name="Jy Z."/>
        </authorList>
    </citation>
    <scope>NUCLEOTIDE SEQUENCE</scope>
    <source>
        <strain evidence="3">AS13</strain>
        <strain evidence="2">LA18</strain>
    </source>
</reference>
<name>A0AAW7MMK2_9BURK</name>
<dbReference type="EMBL" id="QAID01000035">
    <property type="protein sequence ID" value="MDN4578348.1"/>
    <property type="molecule type" value="Genomic_DNA"/>
</dbReference>
<evidence type="ECO:0000313" key="3">
    <source>
        <dbReference type="EMBL" id="MDN4578348.1"/>
    </source>
</evidence>
<evidence type="ECO:0000256" key="1">
    <source>
        <dbReference type="SAM" id="Phobius"/>
    </source>
</evidence>
<dbReference type="Proteomes" id="UP001172791">
    <property type="component" value="Unassembled WGS sequence"/>
</dbReference>
<evidence type="ECO:0000313" key="2">
    <source>
        <dbReference type="EMBL" id="MDN4573806.1"/>
    </source>
</evidence>
<comment type="caution">
    <text evidence="2">The sequence shown here is derived from an EMBL/GenBank/DDBJ whole genome shotgun (WGS) entry which is preliminary data.</text>
</comment>
<keyword evidence="1" id="KW-0812">Transmembrane</keyword>
<keyword evidence="1" id="KW-1133">Transmembrane helix</keyword>
<feature type="transmembrane region" description="Helical" evidence="1">
    <location>
        <begin position="16"/>
        <end position="37"/>
    </location>
</feature>
<evidence type="ECO:0000313" key="4">
    <source>
        <dbReference type="Proteomes" id="UP001172788"/>
    </source>
</evidence>
<evidence type="ECO:0000313" key="5">
    <source>
        <dbReference type="Proteomes" id="UP001172791"/>
    </source>
</evidence>
<accession>A0AAW7MMK2</accession>
<proteinExistence type="predicted"/>
<keyword evidence="1" id="KW-0472">Membrane</keyword>
<sequence length="74" mass="7909">MGIVFSTPFAHVCIDILNSALISIGTMSVVLTIMILIEARVPHAQPPAPPDVSFNVRYATAAVLIGAYSSHCLW</sequence>
<keyword evidence="4" id="KW-1185">Reference proteome</keyword>